<feature type="transmembrane region" description="Helical" evidence="1">
    <location>
        <begin position="100"/>
        <end position="120"/>
    </location>
</feature>
<evidence type="ECO:0000256" key="1">
    <source>
        <dbReference type="SAM" id="Phobius"/>
    </source>
</evidence>
<dbReference type="Proteomes" id="UP001611580">
    <property type="component" value="Unassembled WGS sequence"/>
</dbReference>
<dbReference type="EMBL" id="JBIRYI010000001">
    <property type="protein sequence ID" value="MFI2485440.1"/>
    <property type="molecule type" value="Genomic_DNA"/>
</dbReference>
<keyword evidence="1" id="KW-1133">Transmembrane helix</keyword>
<accession>A0ABW7XD84</accession>
<proteinExistence type="predicted"/>
<reference evidence="2 3" key="1">
    <citation type="submission" date="2024-10" db="EMBL/GenBank/DDBJ databases">
        <title>The Natural Products Discovery Center: Release of the First 8490 Sequenced Strains for Exploring Actinobacteria Biosynthetic Diversity.</title>
        <authorList>
            <person name="Kalkreuter E."/>
            <person name="Kautsar S.A."/>
            <person name="Yang D."/>
            <person name="Bader C.D."/>
            <person name="Teijaro C.N."/>
            <person name="Fluegel L."/>
            <person name="Davis C.M."/>
            <person name="Simpson J.R."/>
            <person name="Lauterbach L."/>
            <person name="Steele A.D."/>
            <person name="Gui C."/>
            <person name="Meng S."/>
            <person name="Li G."/>
            <person name="Viehrig K."/>
            <person name="Ye F."/>
            <person name="Su P."/>
            <person name="Kiefer A.F."/>
            <person name="Nichols A."/>
            <person name="Cepeda A.J."/>
            <person name="Yan W."/>
            <person name="Fan B."/>
            <person name="Jiang Y."/>
            <person name="Adhikari A."/>
            <person name="Zheng C.-J."/>
            <person name="Schuster L."/>
            <person name="Cowan T.M."/>
            <person name="Smanski M.J."/>
            <person name="Chevrette M.G."/>
            <person name="De Carvalho L.P.S."/>
            <person name="Shen B."/>
        </authorList>
    </citation>
    <scope>NUCLEOTIDE SEQUENCE [LARGE SCALE GENOMIC DNA]</scope>
    <source>
        <strain evidence="2 3">NPDC019481</strain>
    </source>
</reference>
<dbReference type="RefSeq" id="WP_397400538.1">
    <property type="nucleotide sequence ID" value="NZ_JBIRYI010000001.1"/>
</dbReference>
<feature type="transmembrane region" description="Helical" evidence="1">
    <location>
        <begin position="20"/>
        <end position="40"/>
    </location>
</feature>
<feature type="transmembrane region" description="Helical" evidence="1">
    <location>
        <begin position="132"/>
        <end position="155"/>
    </location>
</feature>
<feature type="transmembrane region" description="Helical" evidence="1">
    <location>
        <begin position="218"/>
        <end position="236"/>
    </location>
</feature>
<feature type="transmembrane region" description="Helical" evidence="1">
    <location>
        <begin position="195"/>
        <end position="212"/>
    </location>
</feature>
<name>A0ABW7XD84_9MICO</name>
<gene>
    <name evidence="2" type="ORF">ACH47X_00955</name>
</gene>
<sequence>MTTGILLHRRLGHTRRGQIVISALAGLSLLALAAGVALSWRDSLPDPVATHWSADSGPDGFMPLGAFVAALAGTGAACVALFSAIGFYGGRAVSTRRLSVAMNVWIGGFIGTILAGSLWAQRGLADAAEAWMPGWLLAVAFLGPAVPAVVAALLVPADRPLPATEPVDSRAARAELAPGERAAWIGRATTTPTGLALQLGAALVCAVLTVVTQFWAMLVVPAILVLLFLAMLSFTVRVDSSGLTVRSTLGWPGTRIPAGEVLVASATQVNPLGDYGGWGWRVALDGSGRTGVVLRKGEALAVDRTGGRGFVVTVDGAAEAAALLNTMAERARPGSGPQDD</sequence>
<keyword evidence="1" id="KW-0472">Membrane</keyword>
<evidence type="ECO:0000313" key="3">
    <source>
        <dbReference type="Proteomes" id="UP001611580"/>
    </source>
</evidence>
<keyword evidence="3" id="KW-1185">Reference proteome</keyword>
<protein>
    <submittedName>
        <fullName evidence="2">DUF1648 domain-containing protein</fullName>
    </submittedName>
</protein>
<organism evidence="2 3">
    <name type="scientific">Promicromonospora kroppenstedtii</name>
    <dbReference type="NCBI Taxonomy" id="440482"/>
    <lineage>
        <taxon>Bacteria</taxon>
        <taxon>Bacillati</taxon>
        <taxon>Actinomycetota</taxon>
        <taxon>Actinomycetes</taxon>
        <taxon>Micrococcales</taxon>
        <taxon>Promicromonosporaceae</taxon>
        <taxon>Promicromonospora</taxon>
    </lineage>
</organism>
<evidence type="ECO:0000313" key="2">
    <source>
        <dbReference type="EMBL" id="MFI2485440.1"/>
    </source>
</evidence>
<feature type="transmembrane region" description="Helical" evidence="1">
    <location>
        <begin position="60"/>
        <end position="88"/>
    </location>
</feature>
<keyword evidence="1" id="KW-0812">Transmembrane</keyword>
<comment type="caution">
    <text evidence="2">The sequence shown here is derived from an EMBL/GenBank/DDBJ whole genome shotgun (WGS) entry which is preliminary data.</text>
</comment>